<dbReference type="AlphaFoldDB" id="A0A6A5Y9X4"/>
<feature type="non-terminal residue" evidence="2">
    <location>
        <position position="291"/>
    </location>
</feature>
<feature type="compositionally biased region" description="Basic and acidic residues" evidence="1">
    <location>
        <begin position="12"/>
        <end position="23"/>
    </location>
</feature>
<feature type="non-terminal residue" evidence="2">
    <location>
        <position position="1"/>
    </location>
</feature>
<evidence type="ECO:0000313" key="3">
    <source>
        <dbReference type="Proteomes" id="UP000799778"/>
    </source>
</evidence>
<evidence type="ECO:0000313" key="2">
    <source>
        <dbReference type="EMBL" id="KAF2021817.1"/>
    </source>
</evidence>
<organism evidence="2 3">
    <name type="scientific">Aaosphaeria arxii CBS 175.79</name>
    <dbReference type="NCBI Taxonomy" id="1450172"/>
    <lineage>
        <taxon>Eukaryota</taxon>
        <taxon>Fungi</taxon>
        <taxon>Dikarya</taxon>
        <taxon>Ascomycota</taxon>
        <taxon>Pezizomycotina</taxon>
        <taxon>Dothideomycetes</taxon>
        <taxon>Pleosporomycetidae</taxon>
        <taxon>Pleosporales</taxon>
        <taxon>Pleosporales incertae sedis</taxon>
        <taxon>Aaosphaeria</taxon>
    </lineage>
</organism>
<sequence length="291" mass="32154">SKSPPLPQATRSPREHLLHHFDDPPSAQADDSPPPEESQPTQHDDPLDPPYHEDDGEIPYPEPDSHQMLLPPQNFNPFFTLIEDTTTGEHYHPYVHYVFADDDPVIMTAAAMRSLGLDDTKYLPETSPESGEHEEQEEQRRRRQQQSEQDPSQAGDDEDDDERDRVHDSPHVESPLPPPIPGVKERYIVVDVGADGHEILDAQSLSSEWQITSANVRTAPSFDEEAPDQGYMLRIEGVEIGGKGKGKAKGEPGEGKLKDARDASQGDIFAALEGLIKGVEIGLDVAGKIRG</sequence>
<dbReference type="GeneID" id="54280466"/>
<feature type="region of interest" description="Disordered" evidence="1">
    <location>
        <begin position="1"/>
        <end position="74"/>
    </location>
</feature>
<feature type="region of interest" description="Disordered" evidence="1">
    <location>
        <begin position="120"/>
        <end position="182"/>
    </location>
</feature>
<keyword evidence="3" id="KW-1185">Reference proteome</keyword>
<dbReference type="Proteomes" id="UP000799778">
    <property type="component" value="Unassembled WGS sequence"/>
</dbReference>
<feature type="compositionally biased region" description="Basic and acidic residues" evidence="1">
    <location>
        <begin position="42"/>
        <end position="53"/>
    </location>
</feature>
<feature type="compositionally biased region" description="Basic and acidic residues" evidence="1">
    <location>
        <begin position="248"/>
        <end position="263"/>
    </location>
</feature>
<protein>
    <submittedName>
        <fullName evidence="2">Uncharacterized protein</fullName>
    </submittedName>
</protein>
<evidence type="ECO:0000256" key="1">
    <source>
        <dbReference type="SAM" id="MobiDB-lite"/>
    </source>
</evidence>
<dbReference type="RefSeq" id="XP_033390156.1">
    <property type="nucleotide sequence ID" value="XM_033523069.1"/>
</dbReference>
<gene>
    <name evidence="2" type="ORF">BU24DRAFT_336040</name>
</gene>
<accession>A0A6A5Y9X4</accession>
<dbReference type="OrthoDB" id="1681166at2759"/>
<reference evidence="2" key="1">
    <citation type="journal article" date="2020" name="Stud. Mycol.">
        <title>101 Dothideomycetes genomes: a test case for predicting lifestyles and emergence of pathogens.</title>
        <authorList>
            <person name="Haridas S."/>
            <person name="Albert R."/>
            <person name="Binder M."/>
            <person name="Bloem J."/>
            <person name="Labutti K."/>
            <person name="Salamov A."/>
            <person name="Andreopoulos B."/>
            <person name="Baker S."/>
            <person name="Barry K."/>
            <person name="Bills G."/>
            <person name="Bluhm B."/>
            <person name="Cannon C."/>
            <person name="Castanera R."/>
            <person name="Culley D."/>
            <person name="Daum C."/>
            <person name="Ezra D."/>
            <person name="Gonzalez J."/>
            <person name="Henrissat B."/>
            <person name="Kuo A."/>
            <person name="Liang C."/>
            <person name="Lipzen A."/>
            <person name="Lutzoni F."/>
            <person name="Magnuson J."/>
            <person name="Mondo S."/>
            <person name="Nolan M."/>
            <person name="Ohm R."/>
            <person name="Pangilinan J."/>
            <person name="Park H.-J."/>
            <person name="Ramirez L."/>
            <person name="Alfaro M."/>
            <person name="Sun H."/>
            <person name="Tritt A."/>
            <person name="Yoshinaga Y."/>
            <person name="Zwiers L.-H."/>
            <person name="Turgeon B."/>
            <person name="Goodwin S."/>
            <person name="Spatafora J."/>
            <person name="Crous P."/>
            <person name="Grigoriev I."/>
        </authorList>
    </citation>
    <scope>NUCLEOTIDE SEQUENCE</scope>
    <source>
        <strain evidence="2">CBS 175.79</strain>
    </source>
</reference>
<feature type="region of interest" description="Disordered" evidence="1">
    <location>
        <begin position="241"/>
        <end position="263"/>
    </location>
</feature>
<dbReference type="EMBL" id="ML978066">
    <property type="protein sequence ID" value="KAF2021817.1"/>
    <property type="molecule type" value="Genomic_DNA"/>
</dbReference>
<name>A0A6A5Y9X4_9PLEO</name>
<proteinExistence type="predicted"/>